<dbReference type="InterPro" id="IPR006860">
    <property type="entry name" value="FecR"/>
</dbReference>
<feature type="domain" description="Protein FecR C-terminal" evidence="3">
    <location>
        <begin position="354"/>
        <end position="420"/>
    </location>
</feature>
<dbReference type="Proteomes" id="UP000192277">
    <property type="component" value="Unassembled WGS sequence"/>
</dbReference>
<proteinExistence type="predicted"/>
<dbReference type="Gene3D" id="2.60.120.1440">
    <property type="match status" value="1"/>
</dbReference>
<comment type="caution">
    <text evidence="4">The sequence shown here is derived from an EMBL/GenBank/DDBJ whole genome shotgun (WGS) entry which is preliminary data.</text>
</comment>
<keyword evidence="5" id="KW-1185">Reference proteome</keyword>
<evidence type="ECO:0000259" key="2">
    <source>
        <dbReference type="Pfam" id="PF04773"/>
    </source>
</evidence>
<dbReference type="InterPro" id="IPR012373">
    <property type="entry name" value="Ferrdict_sens_TM"/>
</dbReference>
<keyword evidence="1" id="KW-0812">Transmembrane</keyword>
<organism evidence="4 5">
    <name type="scientific">Niastella koreensis</name>
    <dbReference type="NCBI Taxonomy" id="354356"/>
    <lineage>
        <taxon>Bacteria</taxon>
        <taxon>Pseudomonadati</taxon>
        <taxon>Bacteroidota</taxon>
        <taxon>Chitinophagia</taxon>
        <taxon>Chitinophagales</taxon>
        <taxon>Chitinophagaceae</taxon>
        <taxon>Niastella</taxon>
    </lineage>
</organism>
<dbReference type="PANTHER" id="PTHR30273">
    <property type="entry name" value="PERIPLASMIC SIGNAL SENSOR AND SIGMA FACTOR ACTIVATOR FECR-RELATED"/>
    <property type="match status" value="1"/>
</dbReference>
<evidence type="ECO:0000313" key="4">
    <source>
        <dbReference type="EMBL" id="OQP51534.1"/>
    </source>
</evidence>
<reference evidence="4 5" key="1">
    <citation type="submission" date="2016-04" db="EMBL/GenBank/DDBJ databases">
        <authorList>
            <person name="Chen L."/>
            <person name="Zhuang W."/>
            <person name="Wang G."/>
        </authorList>
    </citation>
    <scope>NUCLEOTIDE SEQUENCE [LARGE SCALE GENOMIC DNA]</scope>
    <source>
        <strain evidence="5">GR20</strain>
    </source>
</reference>
<dbReference type="EMBL" id="LWBO01000005">
    <property type="protein sequence ID" value="OQP51534.1"/>
    <property type="molecule type" value="Genomic_DNA"/>
</dbReference>
<protein>
    <recommendedName>
        <fullName evidence="6">Anti-FecI sigma factor, FecR</fullName>
    </recommendedName>
</protein>
<accession>A0ABX3P1K9</accession>
<keyword evidence="1" id="KW-0472">Membrane</keyword>
<dbReference type="Gene3D" id="3.55.50.30">
    <property type="match status" value="1"/>
</dbReference>
<dbReference type="RefSeq" id="WP_014219763.1">
    <property type="nucleotide sequence ID" value="NZ_LWBO01000005.1"/>
</dbReference>
<evidence type="ECO:0000259" key="3">
    <source>
        <dbReference type="Pfam" id="PF16344"/>
    </source>
</evidence>
<evidence type="ECO:0000256" key="1">
    <source>
        <dbReference type="SAM" id="Phobius"/>
    </source>
</evidence>
<dbReference type="InterPro" id="IPR032508">
    <property type="entry name" value="FecR_C"/>
</dbReference>
<evidence type="ECO:0000313" key="5">
    <source>
        <dbReference type="Proteomes" id="UP000192277"/>
    </source>
</evidence>
<name>A0ABX3P1K9_9BACT</name>
<feature type="domain" description="FecR protein" evidence="2">
    <location>
        <begin position="196"/>
        <end position="299"/>
    </location>
</feature>
<keyword evidence="1" id="KW-1133">Transmembrane helix</keyword>
<gene>
    <name evidence="4" type="ORF">A4D02_25810</name>
</gene>
<dbReference type="Pfam" id="PF16344">
    <property type="entry name" value="FecR_C"/>
    <property type="match status" value="1"/>
</dbReference>
<dbReference type="PANTHER" id="PTHR30273:SF2">
    <property type="entry name" value="PROTEIN FECR"/>
    <property type="match status" value="1"/>
</dbReference>
<evidence type="ECO:0008006" key="6">
    <source>
        <dbReference type="Google" id="ProtNLM"/>
    </source>
</evidence>
<sequence length="422" mass="46716">MAQPKARKKLIRLIQKYLAGKASPEEEQFIKAYYESFDATAGEPSLQEGQEKELLGQEMKAAIWEQIDQTTQHQNVIPLYKRSWFRVSVAAAIVVVAFIPVYYYIVQTPAPKIIVQAKQQKAPVHDALPGGNKATLTLADGTLIDLGKAANGVVATDGGATVSKKEDGRLEYNGTLSEVEGSGQGTERSRSAAYNTLTTPTGGQYYVMLPDGSRVWLNAASSLKYPTAFNSNERLVYLTGEAYFEITKNHNKPFRVHFIAPASGNEGREGVIEVLGTHFNVNAYADEAMIKTTLLEGGIREWASTADIQQPERSVILNPGQQAQLKNAPIGNNRIRVINDADTEEAIAWKNGLFYFDNVDIQAIMRQLERWYKVQVVFKGRIPARRFAGQVSRSSNLSQVLKILELSKVHFTIEGNLVIVLP</sequence>
<dbReference type="Pfam" id="PF04773">
    <property type="entry name" value="FecR"/>
    <property type="match status" value="1"/>
</dbReference>
<feature type="transmembrane region" description="Helical" evidence="1">
    <location>
        <begin position="84"/>
        <end position="105"/>
    </location>
</feature>